<evidence type="ECO:0000256" key="5">
    <source>
        <dbReference type="ARBA" id="ARBA00023014"/>
    </source>
</evidence>
<sequence>MSDYVRNLWYMAAWENEVPDHGVLARRLLDAPWAIYRLGDGSYAMLADRCPHRFVPLSRGKRVGDMLQCGYHGLGFGADGRCAHTPFATAVPDAQVATRPIVARHGALWFWPGDAALADPALIPDFSFVTDGAEVVCESLLMDAGYQFITDNLMDLSHAEFLHVETFGVNGSLFGGKHSVETDDTGGIWNKWDMVDAKAPEWAKPMLPPGTNTDQKMHIRWHAPASMALFIELTRDDTGQPLVPPMANPHIITPATATTSHYFYTREPGDAAKAMALKVFLEEDEPMIQAAEAGLDGQEFWAARPLILASDAGAVRVRRRLMQLRKREAAEPALQPA</sequence>
<evidence type="ECO:0000256" key="4">
    <source>
        <dbReference type="ARBA" id="ARBA00023004"/>
    </source>
</evidence>
<dbReference type="EC" id="1.14.13.82" evidence="7"/>
<dbReference type="InterPro" id="IPR044043">
    <property type="entry name" value="VanA_C_cat"/>
</dbReference>
<dbReference type="PANTHER" id="PTHR21266:SF60">
    <property type="entry name" value="3-KETOSTEROID-9-ALPHA-MONOOXYGENASE, OXYGENASE COMPONENT"/>
    <property type="match status" value="1"/>
</dbReference>
<accession>A0ABU1MJ71</accession>
<dbReference type="GO" id="GO:0018489">
    <property type="term" value="F:vanillate monooxygenase activity"/>
    <property type="evidence" value="ECO:0007669"/>
    <property type="project" value="UniProtKB-EC"/>
</dbReference>
<dbReference type="Pfam" id="PF00355">
    <property type="entry name" value="Rieske"/>
    <property type="match status" value="1"/>
</dbReference>
<dbReference type="Proteomes" id="UP001184150">
    <property type="component" value="Unassembled WGS sequence"/>
</dbReference>
<comment type="caution">
    <text evidence="7">The sequence shown here is derived from an EMBL/GenBank/DDBJ whole genome shotgun (WGS) entry which is preliminary data.</text>
</comment>
<evidence type="ECO:0000313" key="7">
    <source>
        <dbReference type="EMBL" id="MDR6510223.1"/>
    </source>
</evidence>
<dbReference type="SUPFAM" id="SSF55961">
    <property type="entry name" value="Bet v1-like"/>
    <property type="match status" value="1"/>
</dbReference>
<keyword evidence="4" id="KW-0408">Iron</keyword>
<keyword evidence="3 7" id="KW-0560">Oxidoreductase</keyword>
<dbReference type="Gene3D" id="3.90.380.10">
    <property type="entry name" value="Naphthalene 1,2-dioxygenase Alpha Subunit, Chain A, domain 1"/>
    <property type="match status" value="1"/>
</dbReference>
<feature type="domain" description="Rieske" evidence="6">
    <location>
        <begin position="9"/>
        <end position="110"/>
    </location>
</feature>
<dbReference type="InterPro" id="IPR050584">
    <property type="entry name" value="Cholesterol_7-desaturase"/>
</dbReference>
<dbReference type="RefSeq" id="WP_309804595.1">
    <property type="nucleotide sequence ID" value="NZ_JAVDRD010000002.1"/>
</dbReference>
<dbReference type="Gene3D" id="2.102.10.10">
    <property type="entry name" value="Rieske [2Fe-2S] iron-sulphur domain"/>
    <property type="match status" value="1"/>
</dbReference>
<evidence type="ECO:0000256" key="1">
    <source>
        <dbReference type="ARBA" id="ARBA00022714"/>
    </source>
</evidence>
<keyword evidence="8" id="KW-1185">Reference proteome</keyword>
<evidence type="ECO:0000313" key="8">
    <source>
        <dbReference type="Proteomes" id="UP001184150"/>
    </source>
</evidence>
<keyword evidence="2" id="KW-0479">Metal-binding</keyword>
<dbReference type="PROSITE" id="PS51296">
    <property type="entry name" value="RIESKE"/>
    <property type="match status" value="1"/>
</dbReference>
<evidence type="ECO:0000256" key="3">
    <source>
        <dbReference type="ARBA" id="ARBA00023002"/>
    </source>
</evidence>
<dbReference type="Pfam" id="PF19112">
    <property type="entry name" value="VanA_C"/>
    <property type="match status" value="1"/>
</dbReference>
<name>A0ABU1MJ71_9SPHN</name>
<dbReference type="InterPro" id="IPR017941">
    <property type="entry name" value="Rieske_2Fe-2S"/>
</dbReference>
<keyword evidence="1" id="KW-0001">2Fe-2S</keyword>
<organism evidence="7 8">
    <name type="scientific">Novosphingobium capsulatum</name>
    <dbReference type="NCBI Taxonomy" id="13688"/>
    <lineage>
        <taxon>Bacteria</taxon>
        <taxon>Pseudomonadati</taxon>
        <taxon>Pseudomonadota</taxon>
        <taxon>Alphaproteobacteria</taxon>
        <taxon>Sphingomonadales</taxon>
        <taxon>Sphingomonadaceae</taxon>
        <taxon>Novosphingobium</taxon>
    </lineage>
</organism>
<dbReference type="EMBL" id="JAVDRD010000002">
    <property type="protein sequence ID" value="MDR6510223.1"/>
    <property type="molecule type" value="Genomic_DNA"/>
</dbReference>
<evidence type="ECO:0000256" key="2">
    <source>
        <dbReference type="ARBA" id="ARBA00022723"/>
    </source>
</evidence>
<proteinExistence type="predicted"/>
<reference evidence="7 8" key="1">
    <citation type="submission" date="2023-07" db="EMBL/GenBank/DDBJ databases">
        <title>Sorghum-associated microbial communities from plants grown in Nebraska, USA.</title>
        <authorList>
            <person name="Schachtman D."/>
        </authorList>
    </citation>
    <scope>NUCLEOTIDE SEQUENCE [LARGE SCALE GENOMIC DNA]</scope>
    <source>
        <strain evidence="7 8">DS1027</strain>
    </source>
</reference>
<keyword evidence="5" id="KW-0411">Iron-sulfur</keyword>
<protein>
    <submittedName>
        <fullName evidence="7">Vanillate O-demethylase monooxygenase subunit</fullName>
        <ecNumber evidence="7">1.14.13.82</ecNumber>
    </submittedName>
</protein>
<evidence type="ECO:0000259" key="6">
    <source>
        <dbReference type="PROSITE" id="PS51296"/>
    </source>
</evidence>
<keyword evidence="7" id="KW-0503">Monooxygenase</keyword>
<gene>
    <name evidence="7" type="ORF">J2792_001083</name>
</gene>
<dbReference type="SUPFAM" id="SSF50022">
    <property type="entry name" value="ISP domain"/>
    <property type="match status" value="1"/>
</dbReference>
<dbReference type="InterPro" id="IPR036922">
    <property type="entry name" value="Rieske_2Fe-2S_sf"/>
</dbReference>
<dbReference type="PANTHER" id="PTHR21266">
    <property type="entry name" value="IRON-SULFUR DOMAIN CONTAINING PROTEIN"/>
    <property type="match status" value="1"/>
</dbReference>